<comment type="caution">
    <text evidence="1">The sequence shown here is derived from an EMBL/GenBank/DDBJ whole genome shotgun (WGS) entry which is preliminary data.</text>
</comment>
<reference evidence="1 2" key="1">
    <citation type="submission" date="2019-05" db="EMBL/GenBank/DDBJ databases">
        <title>Another draft genome of Portunus trituberculatus and its Hox gene families provides insights of decapod evolution.</title>
        <authorList>
            <person name="Jeong J.-H."/>
            <person name="Song I."/>
            <person name="Kim S."/>
            <person name="Choi T."/>
            <person name="Kim D."/>
            <person name="Ryu S."/>
            <person name="Kim W."/>
        </authorList>
    </citation>
    <scope>NUCLEOTIDE SEQUENCE [LARGE SCALE GENOMIC DNA]</scope>
    <source>
        <tissue evidence="1">Muscle</tissue>
    </source>
</reference>
<accession>A0A5B7FNP1</accession>
<protein>
    <submittedName>
        <fullName evidence="1">Uncharacterized protein</fullName>
    </submittedName>
</protein>
<sequence length="94" mass="10290">MPPAIQHRLFSVKDNLDPDTIVTLADDYMATLPPSQVSSVSSVSYHSSQLTHLIELHRSGSSSPGLCWYHQKFGEKALKCTTPCTKASNSKGEQ</sequence>
<dbReference type="EMBL" id="VSRR010006982">
    <property type="protein sequence ID" value="MPC45984.1"/>
    <property type="molecule type" value="Genomic_DNA"/>
</dbReference>
<evidence type="ECO:0000313" key="2">
    <source>
        <dbReference type="Proteomes" id="UP000324222"/>
    </source>
</evidence>
<gene>
    <name evidence="1" type="ORF">E2C01_039690</name>
</gene>
<dbReference type="Proteomes" id="UP000324222">
    <property type="component" value="Unassembled WGS sequence"/>
</dbReference>
<keyword evidence="2" id="KW-1185">Reference proteome</keyword>
<proteinExistence type="predicted"/>
<name>A0A5B7FNP1_PORTR</name>
<evidence type="ECO:0000313" key="1">
    <source>
        <dbReference type="EMBL" id="MPC45984.1"/>
    </source>
</evidence>
<organism evidence="1 2">
    <name type="scientific">Portunus trituberculatus</name>
    <name type="common">Swimming crab</name>
    <name type="synonym">Neptunus trituberculatus</name>
    <dbReference type="NCBI Taxonomy" id="210409"/>
    <lineage>
        <taxon>Eukaryota</taxon>
        <taxon>Metazoa</taxon>
        <taxon>Ecdysozoa</taxon>
        <taxon>Arthropoda</taxon>
        <taxon>Crustacea</taxon>
        <taxon>Multicrustacea</taxon>
        <taxon>Malacostraca</taxon>
        <taxon>Eumalacostraca</taxon>
        <taxon>Eucarida</taxon>
        <taxon>Decapoda</taxon>
        <taxon>Pleocyemata</taxon>
        <taxon>Brachyura</taxon>
        <taxon>Eubrachyura</taxon>
        <taxon>Portunoidea</taxon>
        <taxon>Portunidae</taxon>
        <taxon>Portuninae</taxon>
        <taxon>Portunus</taxon>
    </lineage>
</organism>
<dbReference type="AlphaFoldDB" id="A0A5B7FNP1"/>
<dbReference type="OrthoDB" id="6377149at2759"/>